<protein>
    <submittedName>
        <fullName evidence="1">Uncharacterized protein</fullName>
    </submittedName>
</protein>
<dbReference type="Proteomes" id="UP000009096">
    <property type="component" value="Chromosome 1"/>
</dbReference>
<gene>
    <name evidence="1" type="ORF">FVEG_14821</name>
</gene>
<name>W7LZF6_GIBM7</name>
<dbReference type="VEuPathDB" id="FungiDB:FVEG_14821"/>
<dbReference type="GeneID" id="30071697"/>
<dbReference type="EMBL" id="CM000578">
    <property type="protein sequence ID" value="EWG37977.1"/>
    <property type="molecule type" value="Genomic_DNA"/>
</dbReference>
<evidence type="ECO:0000313" key="1">
    <source>
        <dbReference type="EMBL" id="EWG37977.1"/>
    </source>
</evidence>
<sequence length="109" mass="12330">MILPLAVGAYSLGMDLSHGNITPTSQTLMSSKCSRRRPPKTHPQSIVPALLNLNLHLRLDTATPTSPFRFHVSLTHHKPRLIKSRQASYSILYMEYIPRSSYPCRTDFP</sequence>
<dbReference type="AlphaFoldDB" id="W7LZF6"/>
<dbReference type="KEGG" id="fvr:FVEG_14821"/>
<evidence type="ECO:0000313" key="2">
    <source>
        <dbReference type="Proteomes" id="UP000009096"/>
    </source>
</evidence>
<accession>W7LZF6</accession>
<proteinExistence type="predicted"/>
<keyword evidence="2" id="KW-1185">Reference proteome</keyword>
<organism evidence="1 2">
    <name type="scientific">Gibberella moniliformis (strain M3125 / FGSC 7600)</name>
    <name type="common">Maize ear and stalk rot fungus</name>
    <name type="synonym">Fusarium verticillioides</name>
    <dbReference type="NCBI Taxonomy" id="334819"/>
    <lineage>
        <taxon>Eukaryota</taxon>
        <taxon>Fungi</taxon>
        <taxon>Dikarya</taxon>
        <taxon>Ascomycota</taxon>
        <taxon>Pezizomycotina</taxon>
        <taxon>Sordariomycetes</taxon>
        <taxon>Hypocreomycetidae</taxon>
        <taxon>Hypocreales</taxon>
        <taxon>Nectriaceae</taxon>
        <taxon>Fusarium</taxon>
        <taxon>Fusarium fujikuroi species complex</taxon>
    </lineage>
</organism>
<dbReference type="EMBL" id="DS022242">
    <property type="protein sequence ID" value="EWG37977.1"/>
    <property type="molecule type" value="Genomic_DNA"/>
</dbReference>
<dbReference type="RefSeq" id="XP_018744168.1">
    <property type="nucleotide sequence ID" value="XM_018903831.1"/>
</dbReference>
<reference evidence="1 2" key="1">
    <citation type="journal article" date="2010" name="Nature">
        <title>Comparative genomics reveals mobile pathogenicity chromosomes in Fusarium.</title>
        <authorList>
            <person name="Ma L.J."/>
            <person name="van der Does H.C."/>
            <person name="Borkovich K.A."/>
            <person name="Coleman J.J."/>
            <person name="Daboussi M.J."/>
            <person name="Di Pietro A."/>
            <person name="Dufresne M."/>
            <person name="Freitag M."/>
            <person name="Grabherr M."/>
            <person name="Henrissat B."/>
            <person name="Houterman P.M."/>
            <person name="Kang S."/>
            <person name="Shim W.B."/>
            <person name="Woloshuk C."/>
            <person name="Xie X."/>
            <person name="Xu J.R."/>
            <person name="Antoniw J."/>
            <person name="Baker S.E."/>
            <person name="Bluhm B.H."/>
            <person name="Breakspear A."/>
            <person name="Brown D.W."/>
            <person name="Butchko R.A."/>
            <person name="Chapman S."/>
            <person name="Coulson R."/>
            <person name="Coutinho P.M."/>
            <person name="Danchin E.G."/>
            <person name="Diener A."/>
            <person name="Gale L.R."/>
            <person name="Gardiner D.M."/>
            <person name="Goff S."/>
            <person name="Hammond-Kosack K.E."/>
            <person name="Hilburn K."/>
            <person name="Hua-Van A."/>
            <person name="Jonkers W."/>
            <person name="Kazan K."/>
            <person name="Kodira C.D."/>
            <person name="Koehrsen M."/>
            <person name="Kumar L."/>
            <person name="Lee Y.H."/>
            <person name="Li L."/>
            <person name="Manners J.M."/>
            <person name="Miranda-Saavedra D."/>
            <person name="Mukherjee M."/>
            <person name="Park G."/>
            <person name="Park J."/>
            <person name="Park S.Y."/>
            <person name="Proctor R.H."/>
            <person name="Regev A."/>
            <person name="Ruiz-Roldan M.C."/>
            <person name="Sain D."/>
            <person name="Sakthikumar S."/>
            <person name="Sykes S."/>
            <person name="Schwartz D.C."/>
            <person name="Turgeon B.G."/>
            <person name="Wapinski I."/>
            <person name="Yoder O."/>
            <person name="Young S."/>
            <person name="Zeng Q."/>
            <person name="Zhou S."/>
            <person name="Galagan J."/>
            <person name="Cuomo C.A."/>
            <person name="Kistler H.C."/>
            <person name="Rep M."/>
        </authorList>
    </citation>
    <scope>NUCLEOTIDE SEQUENCE [LARGE SCALE GENOMIC DNA]</scope>
    <source>
        <strain evidence="2">M3125 / FGSC 7600</strain>
    </source>
</reference>